<sequence length="79" mass="8760">MTDPGSRIPSYERTQSETLIATQTLAVEYRATERTQSETLITTQTLAVEYRATERTQRSGQADVDAAESPTISHLLTVD</sequence>
<dbReference type="Proteomes" id="UP001066276">
    <property type="component" value="Chromosome 9"/>
</dbReference>
<accession>A0AAV7N6F4</accession>
<keyword evidence="3" id="KW-1185">Reference proteome</keyword>
<evidence type="ECO:0000313" key="2">
    <source>
        <dbReference type="EMBL" id="KAJ1111630.1"/>
    </source>
</evidence>
<name>A0AAV7N6F4_PLEWA</name>
<feature type="compositionally biased region" description="Polar residues" evidence="1">
    <location>
        <begin position="70"/>
        <end position="79"/>
    </location>
</feature>
<evidence type="ECO:0000256" key="1">
    <source>
        <dbReference type="SAM" id="MobiDB-lite"/>
    </source>
</evidence>
<organism evidence="2 3">
    <name type="scientific">Pleurodeles waltl</name>
    <name type="common">Iberian ribbed newt</name>
    <dbReference type="NCBI Taxonomy" id="8319"/>
    <lineage>
        <taxon>Eukaryota</taxon>
        <taxon>Metazoa</taxon>
        <taxon>Chordata</taxon>
        <taxon>Craniata</taxon>
        <taxon>Vertebrata</taxon>
        <taxon>Euteleostomi</taxon>
        <taxon>Amphibia</taxon>
        <taxon>Batrachia</taxon>
        <taxon>Caudata</taxon>
        <taxon>Salamandroidea</taxon>
        <taxon>Salamandridae</taxon>
        <taxon>Pleurodelinae</taxon>
        <taxon>Pleurodeles</taxon>
    </lineage>
</organism>
<proteinExistence type="predicted"/>
<dbReference type="AlphaFoldDB" id="A0AAV7N6F4"/>
<evidence type="ECO:0000313" key="3">
    <source>
        <dbReference type="Proteomes" id="UP001066276"/>
    </source>
</evidence>
<comment type="caution">
    <text evidence="2">The sequence shown here is derived from an EMBL/GenBank/DDBJ whole genome shotgun (WGS) entry which is preliminary data.</text>
</comment>
<gene>
    <name evidence="2" type="ORF">NDU88_008947</name>
</gene>
<dbReference type="EMBL" id="JANPWB010000013">
    <property type="protein sequence ID" value="KAJ1111630.1"/>
    <property type="molecule type" value="Genomic_DNA"/>
</dbReference>
<reference evidence="2" key="1">
    <citation type="journal article" date="2022" name="bioRxiv">
        <title>Sequencing and chromosome-scale assembly of the giantPleurodeles waltlgenome.</title>
        <authorList>
            <person name="Brown T."/>
            <person name="Elewa A."/>
            <person name="Iarovenko S."/>
            <person name="Subramanian E."/>
            <person name="Araus A.J."/>
            <person name="Petzold A."/>
            <person name="Susuki M."/>
            <person name="Suzuki K.-i.T."/>
            <person name="Hayashi T."/>
            <person name="Toyoda A."/>
            <person name="Oliveira C."/>
            <person name="Osipova E."/>
            <person name="Leigh N.D."/>
            <person name="Simon A."/>
            <person name="Yun M.H."/>
        </authorList>
    </citation>
    <scope>NUCLEOTIDE SEQUENCE</scope>
    <source>
        <strain evidence="2">20211129_DDA</strain>
        <tissue evidence="2">Liver</tissue>
    </source>
</reference>
<protein>
    <submittedName>
        <fullName evidence="2">Uncharacterized protein</fullName>
    </submittedName>
</protein>
<feature type="region of interest" description="Disordered" evidence="1">
    <location>
        <begin position="54"/>
        <end position="79"/>
    </location>
</feature>